<dbReference type="EMBL" id="CM000880">
    <property type="protein sequence ID" value="PNT76418.1"/>
    <property type="molecule type" value="Genomic_DNA"/>
</dbReference>
<evidence type="ECO:0000313" key="2">
    <source>
        <dbReference type="EMBL" id="PNT76418.1"/>
    </source>
</evidence>
<protein>
    <submittedName>
        <fullName evidence="2 3">Uncharacterized protein</fullName>
    </submittedName>
</protein>
<dbReference type="Proteomes" id="UP000008810">
    <property type="component" value="Chromosome 1"/>
</dbReference>
<organism evidence="2">
    <name type="scientific">Brachypodium distachyon</name>
    <name type="common">Purple false brome</name>
    <name type="synonym">Trachynia distachya</name>
    <dbReference type="NCBI Taxonomy" id="15368"/>
    <lineage>
        <taxon>Eukaryota</taxon>
        <taxon>Viridiplantae</taxon>
        <taxon>Streptophyta</taxon>
        <taxon>Embryophyta</taxon>
        <taxon>Tracheophyta</taxon>
        <taxon>Spermatophyta</taxon>
        <taxon>Magnoliopsida</taxon>
        <taxon>Liliopsida</taxon>
        <taxon>Poales</taxon>
        <taxon>Poaceae</taxon>
        <taxon>BOP clade</taxon>
        <taxon>Pooideae</taxon>
        <taxon>Stipodae</taxon>
        <taxon>Brachypodieae</taxon>
        <taxon>Brachypodium</taxon>
    </lineage>
</organism>
<name>A0A2K2DQ74_BRADI</name>
<proteinExistence type="predicted"/>
<dbReference type="InParanoid" id="A0A2K2DQ74"/>
<dbReference type="EnsemblPlants" id="PNT76418">
    <property type="protein sequence ID" value="PNT76418"/>
    <property type="gene ID" value="BRADI_1g48006v3"/>
</dbReference>
<keyword evidence="4" id="KW-1185">Reference proteome</keyword>
<reference evidence="2" key="2">
    <citation type="submission" date="2017-06" db="EMBL/GenBank/DDBJ databases">
        <title>WGS assembly of Brachypodium distachyon.</title>
        <authorList>
            <consortium name="The International Brachypodium Initiative"/>
            <person name="Lucas S."/>
            <person name="Harmon-Smith M."/>
            <person name="Lail K."/>
            <person name="Tice H."/>
            <person name="Grimwood J."/>
            <person name="Bruce D."/>
            <person name="Barry K."/>
            <person name="Shu S."/>
            <person name="Lindquist E."/>
            <person name="Wang M."/>
            <person name="Pitluck S."/>
            <person name="Vogel J.P."/>
            <person name="Garvin D.F."/>
            <person name="Mockler T.C."/>
            <person name="Schmutz J."/>
            <person name="Rokhsar D."/>
            <person name="Bevan M.W."/>
        </authorList>
    </citation>
    <scope>NUCLEOTIDE SEQUENCE</scope>
    <source>
        <strain evidence="2">Bd21</strain>
    </source>
</reference>
<dbReference type="AlphaFoldDB" id="A0A2K2DQ74"/>
<reference evidence="3" key="3">
    <citation type="submission" date="2018-08" db="UniProtKB">
        <authorList>
            <consortium name="EnsemblPlants"/>
        </authorList>
    </citation>
    <scope>IDENTIFICATION</scope>
    <source>
        <strain evidence="3">cv. Bd21</strain>
    </source>
</reference>
<sequence length="163" mass="17805">MWNAEQLEQNLGETSIPPPPSASLSLTHTRAAPTSTAIAAAPGRGFGRHPRPSQIRSTIAHGGRGLGFCLRPDCNLSIHVQVALSGIHHKPRLRLHHRLLGATVGSASAVTPPHRRLVVLLLDLLVSLNFCAVIVEYDHGYTRRYLYGLEGSRVQFLANLFHM</sequence>
<feature type="compositionally biased region" description="Polar residues" evidence="1">
    <location>
        <begin position="1"/>
        <end position="13"/>
    </location>
</feature>
<evidence type="ECO:0000313" key="4">
    <source>
        <dbReference type="Proteomes" id="UP000008810"/>
    </source>
</evidence>
<dbReference type="Gramene" id="PNT76418">
    <property type="protein sequence ID" value="PNT76418"/>
    <property type="gene ID" value="BRADI_1g48006v3"/>
</dbReference>
<evidence type="ECO:0000256" key="1">
    <source>
        <dbReference type="SAM" id="MobiDB-lite"/>
    </source>
</evidence>
<feature type="region of interest" description="Disordered" evidence="1">
    <location>
        <begin position="1"/>
        <end position="29"/>
    </location>
</feature>
<gene>
    <name evidence="2" type="ORF">BRADI_1g48006v3</name>
</gene>
<reference evidence="2 3" key="1">
    <citation type="journal article" date="2010" name="Nature">
        <title>Genome sequencing and analysis of the model grass Brachypodium distachyon.</title>
        <authorList>
            <consortium name="International Brachypodium Initiative"/>
        </authorList>
    </citation>
    <scope>NUCLEOTIDE SEQUENCE [LARGE SCALE GENOMIC DNA]</scope>
    <source>
        <strain evidence="2 3">Bd21</strain>
    </source>
</reference>
<evidence type="ECO:0000313" key="3">
    <source>
        <dbReference type="EnsemblPlants" id="PNT76418"/>
    </source>
</evidence>
<accession>A0A2K2DQ74</accession>